<proteinExistence type="predicted"/>
<evidence type="ECO:0008006" key="3">
    <source>
        <dbReference type="Google" id="ProtNLM"/>
    </source>
</evidence>
<evidence type="ECO:0000313" key="1">
    <source>
        <dbReference type="EMBL" id="PVH26784.1"/>
    </source>
</evidence>
<dbReference type="InterPro" id="IPR005901">
    <property type="entry name" value="GLPGLI"/>
</dbReference>
<gene>
    <name evidence="1" type="ORF">DC487_04055</name>
</gene>
<protein>
    <recommendedName>
        <fullName evidence="3">GLPGLI family protein</fullName>
    </recommendedName>
</protein>
<accession>A0A2T8HMW4</accession>
<dbReference type="Proteomes" id="UP000245627">
    <property type="component" value="Unassembled WGS sequence"/>
</dbReference>
<keyword evidence="2" id="KW-1185">Reference proteome</keyword>
<dbReference type="NCBIfam" id="TIGR01200">
    <property type="entry name" value="GLPGLI"/>
    <property type="match status" value="1"/>
</dbReference>
<comment type="caution">
    <text evidence="1">The sequence shown here is derived from an EMBL/GenBank/DDBJ whole genome shotgun (WGS) entry which is preliminary data.</text>
</comment>
<evidence type="ECO:0000313" key="2">
    <source>
        <dbReference type="Proteomes" id="UP000245627"/>
    </source>
</evidence>
<dbReference type="Pfam" id="PF09697">
    <property type="entry name" value="Porph_ging"/>
    <property type="match status" value="1"/>
</dbReference>
<dbReference type="OrthoDB" id="1440774at2"/>
<sequence length="293" mass="33327">MKPLLMTLTHFKTFILLLGYLSNGLSSNSLQAQVAQSPLVFDTKLTYEVRFLGDSTDSQSVRTELTHLLINDATSLFESSQAATMDSIKYLVQDETEKKRLRAASSQGTTIPYKIFKKANRITTYDILFNNPENTSGIGFYYDEPLPEWELSTDTATIHGVLCQKATTQLGNRGWIAWFTTEIPISDGPYKFGGLPGLVVQVQDKQDHWVFTLRDIANALNYASTLQGQMDFEPLRSKQAFLEAKREYTESIFEKEELRTGRKYTPETRAIIEKRLQSMMKLSSNWIELDSSK</sequence>
<name>A0A2T8HMW4_9SPHI</name>
<dbReference type="EMBL" id="QDKG01000001">
    <property type="protein sequence ID" value="PVH26784.1"/>
    <property type="molecule type" value="Genomic_DNA"/>
</dbReference>
<dbReference type="AlphaFoldDB" id="A0A2T8HMW4"/>
<organism evidence="1 2">
    <name type="scientific">Sphingobacterium corticibacter</name>
    <dbReference type="NCBI Taxonomy" id="2171749"/>
    <lineage>
        <taxon>Bacteria</taxon>
        <taxon>Pseudomonadati</taxon>
        <taxon>Bacteroidota</taxon>
        <taxon>Sphingobacteriia</taxon>
        <taxon>Sphingobacteriales</taxon>
        <taxon>Sphingobacteriaceae</taxon>
        <taxon>Sphingobacterium</taxon>
    </lineage>
</organism>
<reference evidence="1 2" key="1">
    <citation type="submission" date="2018-04" db="EMBL/GenBank/DDBJ databases">
        <title>Sphingobacterium cortibacter sp. nov.</title>
        <authorList>
            <person name="Li Y."/>
        </authorList>
    </citation>
    <scope>NUCLEOTIDE SEQUENCE [LARGE SCALE GENOMIC DNA]</scope>
    <source>
        <strain evidence="1 2">2c-3</strain>
    </source>
</reference>